<name>A0AAE0I0F0_9PEZI</name>
<feature type="transmembrane region" description="Helical" evidence="5">
    <location>
        <begin position="173"/>
        <end position="194"/>
    </location>
</feature>
<evidence type="ECO:0000256" key="4">
    <source>
        <dbReference type="ARBA" id="ARBA00046271"/>
    </source>
</evidence>
<dbReference type="GO" id="GO:0005778">
    <property type="term" value="C:peroxisomal membrane"/>
    <property type="evidence" value="ECO:0007669"/>
    <property type="project" value="UniProtKB-SubCell"/>
</dbReference>
<feature type="transmembrane region" description="Helical" evidence="5">
    <location>
        <begin position="256"/>
        <end position="273"/>
    </location>
</feature>
<evidence type="ECO:0000256" key="2">
    <source>
        <dbReference type="ARBA" id="ARBA00023136"/>
    </source>
</evidence>
<reference evidence="6" key="2">
    <citation type="submission" date="2023-06" db="EMBL/GenBank/DDBJ databases">
        <authorList>
            <consortium name="Lawrence Berkeley National Laboratory"/>
            <person name="Haridas S."/>
            <person name="Hensen N."/>
            <person name="Bonometti L."/>
            <person name="Westerberg I."/>
            <person name="Brannstrom I.O."/>
            <person name="Guillou S."/>
            <person name="Cros-Aarteil S."/>
            <person name="Calhoun S."/>
            <person name="Kuo A."/>
            <person name="Mondo S."/>
            <person name="Pangilinan J."/>
            <person name="Riley R."/>
            <person name="Labutti K."/>
            <person name="Andreopoulos B."/>
            <person name="Lipzen A."/>
            <person name="Chen C."/>
            <person name="Yanf M."/>
            <person name="Daum C."/>
            <person name="Ng V."/>
            <person name="Clum A."/>
            <person name="Steindorff A."/>
            <person name="Ohm R."/>
            <person name="Martin F."/>
            <person name="Silar P."/>
            <person name="Natvig D."/>
            <person name="Lalanne C."/>
            <person name="Gautier V."/>
            <person name="Ament-Velasquez S.L."/>
            <person name="Kruys A."/>
            <person name="Hutchinson M.I."/>
            <person name="Powell A.J."/>
            <person name="Barry K."/>
            <person name="Miller A.N."/>
            <person name="Grigoriev I.V."/>
            <person name="Debuchy R."/>
            <person name="Gladieux P."/>
            <person name="Thoren M.H."/>
            <person name="Johannesson H."/>
        </authorList>
    </citation>
    <scope>NUCLEOTIDE SEQUENCE</scope>
    <source>
        <strain evidence="6">CBS 118394</strain>
    </source>
</reference>
<evidence type="ECO:0000256" key="1">
    <source>
        <dbReference type="ARBA" id="ARBA00022593"/>
    </source>
</evidence>
<comment type="subcellular location">
    <subcellularLocation>
        <location evidence="4">Peroxisome membrane</location>
    </subcellularLocation>
</comment>
<dbReference type="PANTHER" id="PTHR12652">
    <property type="entry name" value="PEROXISOMAL BIOGENESIS FACTOR 11"/>
    <property type="match status" value="1"/>
</dbReference>
<keyword evidence="5" id="KW-1133">Transmembrane helix</keyword>
<proteinExistence type="predicted"/>
<keyword evidence="2 5" id="KW-0472">Membrane</keyword>
<dbReference type="GO" id="GO:0016559">
    <property type="term" value="P:peroxisome fission"/>
    <property type="evidence" value="ECO:0007669"/>
    <property type="project" value="InterPro"/>
</dbReference>
<dbReference type="PANTHER" id="PTHR12652:SF23">
    <property type="entry name" value="MICROBODY (PEROXISOME) PROLIFERATION PROTEIN PEROXIN 11B (EUROFUNG)"/>
    <property type="match status" value="1"/>
</dbReference>
<evidence type="ECO:0000256" key="5">
    <source>
        <dbReference type="SAM" id="Phobius"/>
    </source>
</evidence>
<sequence length="279" mass="31107">MATATDQNTAKSASGGISTFDQFVKFSTDASGLERTFRALQAITQILATIEPARQLVILLVSLIWPPITVHPSSQFLHLLSRSTLSALRTRFALGRRFFRVFRFLDAFSSAWKLFVSPEKKSVETWLDISSRSFNGLYLLLETAHFPEALAVDGFRVWGAETAKWLHVEGQRFWFFALVCGVGAGLVRLVALYGNDGVSSPQFQGKGGDEDEEKRRRVVERRRRSRRRVIRRLAADVMDLALPGAVVGWIPASPGVVGLLMLGSTYLTGLEVWERCGRS</sequence>
<dbReference type="InterPro" id="IPR008733">
    <property type="entry name" value="PEX11"/>
</dbReference>
<accession>A0AAE0I0F0</accession>
<dbReference type="AlphaFoldDB" id="A0AAE0I0F0"/>
<organism evidence="6 7">
    <name type="scientific">Apodospora peruviana</name>
    <dbReference type="NCBI Taxonomy" id="516989"/>
    <lineage>
        <taxon>Eukaryota</taxon>
        <taxon>Fungi</taxon>
        <taxon>Dikarya</taxon>
        <taxon>Ascomycota</taxon>
        <taxon>Pezizomycotina</taxon>
        <taxon>Sordariomycetes</taxon>
        <taxon>Sordariomycetidae</taxon>
        <taxon>Sordariales</taxon>
        <taxon>Lasiosphaeriaceae</taxon>
        <taxon>Apodospora</taxon>
    </lineage>
</organism>
<dbReference type="Pfam" id="PF05648">
    <property type="entry name" value="PEX11"/>
    <property type="match status" value="1"/>
</dbReference>
<keyword evidence="1" id="KW-0962">Peroxisome biogenesis</keyword>
<keyword evidence="5" id="KW-0812">Transmembrane</keyword>
<dbReference type="EMBL" id="JAUEDM010000005">
    <property type="protein sequence ID" value="KAK3316284.1"/>
    <property type="molecule type" value="Genomic_DNA"/>
</dbReference>
<comment type="caution">
    <text evidence="6">The sequence shown here is derived from an EMBL/GenBank/DDBJ whole genome shotgun (WGS) entry which is preliminary data.</text>
</comment>
<gene>
    <name evidence="6" type="ORF">B0H66DRAFT_560886</name>
</gene>
<protein>
    <submittedName>
        <fullName evidence="6">Peroxisomal biogenesis factor 11-domain-containing protein</fullName>
    </submittedName>
</protein>
<dbReference type="Proteomes" id="UP001283341">
    <property type="component" value="Unassembled WGS sequence"/>
</dbReference>
<keyword evidence="7" id="KW-1185">Reference proteome</keyword>
<reference evidence="6" key="1">
    <citation type="journal article" date="2023" name="Mol. Phylogenet. Evol.">
        <title>Genome-scale phylogeny and comparative genomics of the fungal order Sordariales.</title>
        <authorList>
            <person name="Hensen N."/>
            <person name="Bonometti L."/>
            <person name="Westerberg I."/>
            <person name="Brannstrom I.O."/>
            <person name="Guillou S."/>
            <person name="Cros-Aarteil S."/>
            <person name="Calhoun S."/>
            <person name="Haridas S."/>
            <person name="Kuo A."/>
            <person name="Mondo S."/>
            <person name="Pangilinan J."/>
            <person name="Riley R."/>
            <person name="LaButti K."/>
            <person name="Andreopoulos B."/>
            <person name="Lipzen A."/>
            <person name="Chen C."/>
            <person name="Yan M."/>
            <person name="Daum C."/>
            <person name="Ng V."/>
            <person name="Clum A."/>
            <person name="Steindorff A."/>
            <person name="Ohm R.A."/>
            <person name="Martin F."/>
            <person name="Silar P."/>
            <person name="Natvig D.O."/>
            <person name="Lalanne C."/>
            <person name="Gautier V."/>
            <person name="Ament-Velasquez S.L."/>
            <person name="Kruys A."/>
            <person name="Hutchinson M.I."/>
            <person name="Powell A.J."/>
            <person name="Barry K."/>
            <person name="Miller A.N."/>
            <person name="Grigoriev I.V."/>
            <person name="Debuchy R."/>
            <person name="Gladieux P."/>
            <person name="Hiltunen Thoren M."/>
            <person name="Johannesson H."/>
        </authorList>
    </citation>
    <scope>NUCLEOTIDE SEQUENCE</scope>
    <source>
        <strain evidence="6">CBS 118394</strain>
    </source>
</reference>
<evidence type="ECO:0000256" key="3">
    <source>
        <dbReference type="ARBA" id="ARBA00023140"/>
    </source>
</evidence>
<evidence type="ECO:0000313" key="6">
    <source>
        <dbReference type="EMBL" id="KAK3316284.1"/>
    </source>
</evidence>
<evidence type="ECO:0000313" key="7">
    <source>
        <dbReference type="Proteomes" id="UP001283341"/>
    </source>
</evidence>
<keyword evidence="3" id="KW-0576">Peroxisome</keyword>